<feature type="compositionally biased region" description="Low complexity" evidence="1">
    <location>
        <begin position="90"/>
        <end position="106"/>
    </location>
</feature>
<dbReference type="Proteomes" id="UP000635565">
    <property type="component" value="Unassembled WGS sequence"/>
</dbReference>
<evidence type="ECO:0000256" key="1">
    <source>
        <dbReference type="SAM" id="MobiDB-lite"/>
    </source>
</evidence>
<protein>
    <submittedName>
        <fullName evidence="2">Uncharacterized protein</fullName>
    </submittedName>
</protein>
<gene>
    <name evidence="2" type="ORF">KSZ_09960</name>
</gene>
<feature type="region of interest" description="Disordered" evidence="1">
    <location>
        <begin position="53"/>
        <end position="106"/>
    </location>
</feature>
<dbReference type="RefSeq" id="WP_201360625.1">
    <property type="nucleotide sequence ID" value="NZ_BNJJ01000002.1"/>
</dbReference>
<keyword evidence="3" id="KW-1185">Reference proteome</keyword>
<reference evidence="2 3" key="1">
    <citation type="journal article" date="2021" name="Int. J. Syst. Evol. Microbiol.">
        <title>Reticulibacter mediterranei gen. nov., sp. nov., within the new family Reticulibacteraceae fam. nov., and Ktedonospora formicarum gen. nov., sp. nov., Ktedonobacter robiniae sp. nov., Dictyobacter formicarum sp. nov. and Dictyobacter arantiisoli sp. nov., belonging to the class Ktedonobacteria.</title>
        <authorList>
            <person name="Yabe S."/>
            <person name="Zheng Y."/>
            <person name="Wang C.M."/>
            <person name="Sakai Y."/>
            <person name="Abe K."/>
            <person name="Yokota A."/>
            <person name="Donadio S."/>
            <person name="Cavaletti L."/>
            <person name="Monciardini P."/>
        </authorList>
    </citation>
    <scope>NUCLEOTIDE SEQUENCE [LARGE SCALE GENOMIC DNA]</scope>
    <source>
        <strain evidence="2 3">SOSP1-9</strain>
    </source>
</reference>
<dbReference type="EMBL" id="BNJJ01000002">
    <property type="protein sequence ID" value="GHO82990.1"/>
    <property type="molecule type" value="Genomic_DNA"/>
</dbReference>
<evidence type="ECO:0000313" key="2">
    <source>
        <dbReference type="EMBL" id="GHO82990.1"/>
    </source>
</evidence>
<name>A0ABQ3VAL4_9CHLR</name>
<organism evidence="2 3">
    <name type="scientific">Dictyobacter formicarum</name>
    <dbReference type="NCBI Taxonomy" id="2778368"/>
    <lineage>
        <taxon>Bacteria</taxon>
        <taxon>Bacillati</taxon>
        <taxon>Chloroflexota</taxon>
        <taxon>Ktedonobacteria</taxon>
        <taxon>Ktedonobacterales</taxon>
        <taxon>Dictyobacteraceae</taxon>
        <taxon>Dictyobacter</taxon>
    </lineage>
</organism>
<proteinExistence type="predicted"/>
<evidence type="ECO:0000313" key="3">
    <source>
        <dbReference type="Proteomes" id="UP000635565"/>
    </source>
</evidence>
<accession>A0ABQ3VAL4</accession>
<comment type="caution">
    <text evidence="2">The sequence shown here is derived from an EMBL/GenBank/DDBJ whole genome shotgun (WGS) entry which is preliminary data.</text>
</comment>
<sequence>MALRPEEVQHLEGLVEDMIKRIEDTNTSNEAAVVYGRIGNACTKALAIEAAAAAKRTARTNNVTKFRASRENRLNSRKLGQGRAGATDAQSSTQGQRPQGQRQTSN</sequence>